<proteinExistence type="predicted"/>
<sequence>MPEEEIRALPVEDPIPFQLDPERPERTVPKPGNPKGQPDQDPSALASIPTPVVLGPQS</sequence>
<dbReference type="EMBL" id="BTGU01002594">
    <property type="protein sequence ID" value="GMN20208.1"/>
    <property type="molecule type" value="Genomic_DNA"/>
</dbReference>
<protein>
    <submittedName>
        <fullName evidence="2">Uncharacterized protein</fullName>
    </submittedName>
</protein>
<dbReference type="AlphaFoldDB" id="A0AA87YQ75"/>
<accession>A0AA87YQ75</accession>
<evidence type="ECO:0000256" key="1">
    <source>
        <dbReference type="SAM" id="MobiDB-lite"/>
    </source>
</evidence>
<keyword evidence="3" id="KW-1185">Reference proteome</keyword>
<evidence type="ECO:0000313" key="2">
    <source>
        <dbReference type="EMBL" id="GMN20208.1"/>
    </source>
</evidence>
<reference evidence="2" key="1">
    <citation type="submission" date="2023-07" db="EMBL/GenBank/DDBJ databases">
        <title>draft genome sequence of fig (Ficus carica).</title>
        <authorList>
            <person name="Takahashi T."/>
            <person name="Nishimura K."/>
        </authorList>
    </citation>
    <scope>NUCLEOTIDE SEQUENCE</scope>
</reference>
<evidence type="ECO:0000313" key="3">
    <source>
        <dbReference type="Proteomes" id="UP001187192"/>
    </source>
</evidence>
<feature type="region of interest" description="Disordered" evidence="1">
    <location>
        <begin position="1"/>
        <end position="58"/>
    </location>
</feature>
<comment type="caution">
    <text evidence="2">The sequence shown here is derived from an EMBL/GenBank/DDBJ whole genome shotgun (WGS) entry which is preliminary data.</text>
</comment>
<organism evidence="2 3">
    <name type="scientific">Ficus carica</name>
    <name type="common">Common fig</name>
    <dbReference type="NCBI Taxonomy" id="3494"/>
    <lineage>
        <taxon>Eukaryota</taxon>
        <taxon>Viridiplantae</taxon>
        <taxon>Streptophyta</taxon>
        <taxon>Embryophyta</taxon>
        <taxon>Tracheophyta</taxon>
        <taxon>Spermatophyta</taxon>
        <taxon>Magnoliopsida</taxon>
        <taxon>eudicotyledons</taxon>
        <taxon>Gunneridae</taxon>
        <taxon>Pentapetalae</taxon>
        <taxon>rosids</taxon>
        <taxon>fabids</taxon>
        <taxon>Rosales</taxon>
        <taxon>Moraceae</taxon>
        <taxon>Ficeae</taxon>
        <taxon>Ficus</taxon>
    </lineage>
</organism>
<dbReference type="Proteomes" id="UP001187192">
    <property type="component" value="Unassembled WGS sequence"/>
</dbReference>
<gene>
    <name evidence="2" type="ORF">TIFTF001_043031</name>
</gene>
<name>A0AA87YQ75_FICCA</name>